<dbReference type="Proteomes" id="UP000509458">
    <property type="component" value="Chromosome"/>
</dbReference>
<proteinExistence type="predicted"/>
<feature type="transmembrane region" description="Helical" evidence="1">
    <location>
        <begin position="12"/>
        <end position="35"/>
    </location>
</feature>
<keyword evidence="1" id="KW-0812">Transmembrane</keyword>
<dbReference type="AlphaFoldDB" id="A0A6T9XYH6"/>
<dbReference type="InterPro" id="IPR012902">
    <property type="entry name" value="N_methyl_site"/>
</dbReference>
<keyword evidence="1" id="KW-0472">Membrane</keyword>
<dbReference type="Gene3D" id="3.30.700.10">
    <property type="entry name" value="Glycoprotein, Type 4 Pilin"/>
    <property type="match status" value="1"/>
</dbReference>
<keyword evidence="1" id="KW-1133">Transmembrane helix</keyword>
<organism evidence="2 3">
    <name type="scientific">Alteromonas macleodii</name>
    <name type="common">Pseudoalteromonas macleodii</name>
    <dbReference type="NCBI Taxonomy" id="28108"/>
    <lineage>
        <taxon>Bacteria</taxon>
        <taxon>Pseudomonadati</taxon>
        <taxon>Pseudomonadota</taxon>
        <taxon>Gammaproteobacteria</taxon>
        <taxon>Alteromonadales</taxon>
        <taxon>Alteromonadaceae</taxon>
        <taxon>Alteromonas/Salinimonas group</taxon>
        <taxon>Alteromonas</taxon>
    </lineage>
</organism>
<dbReference type="SUPFAM" id="SSF54523">
    <property type="entry name" value="Pili subunits"/>
    <property type="match status" value="1"/>
</dbReference>
<accession>A0A6T9XYH6</accession>
<dbReference type="EMBL" id="LR812090">
    <property type="protein sequence ID" value="CAB9492302.1"/>
    <property type="molecule type" value="Genomic_DNA"/>
</dbReference>
<dbReference type="RefSeq" id="WP_232091084.1">
    <property type="nucleotide sequence ID" value="NZ_LR812090.1"/>
</dbReference>
<evidence type="ECO:0000313" key="2">
    <source>
        <dbReference type="EMBL" id="CAB9492302.1"/>
    </source>
</evidence>
<dbReference type="NCBIfam" id="TIGR02532">
    <property type="entry name" value="IV_pilin_GFxxxE"/>
    <property type="match status" value="1"/>
</dbReference>
<dbReference type="PROSITE" id="PS00409">
    <property type="entry name" value="PROKAR_NTER_METHYL"/>
    <property type="match status" value="1"/>
</dbReference>
<evidence type="ECO:0000313" key="3">
    <source>
        <dbReference type="Proteomes" id="UP000509458"/>
    </source>
</evidence>
<protein>
    <submittedName>
        <fullName evidence="2">Prepilin-type N-terminal cleavage/methylation domain protein</fullName>
    </submittedName>
</protein>
<dbReference type="Pfam" id="PF07963">
    <property type="entry name" value="N_methyl"/>
    <property type="match status" value="1"/>
</dbReference>
<dbReference type="InterPro" id="IPR045584">
    <property type="entry name" value="Pilin-like"/>
</dbReference>
<evidence type="ECO:0000256" key="1">
    <source>
        <dbReference type="SAM" id="Phobius"/>
    </source>
</evidence>
<gene>
    <name evidence="2" type="ORF">ALFOR1_10245</name>
</gene>
<name>A0A6T9XYH6_ALTMA</name>
<reference evidence="2 3" key="1">
    <citation type="submission" date="2020-06" db="EMBL/GenBank/DDBJ databases">
        <authorList>
            <person name="Duchaud E."/>
        </authorList>
    </citation>
    <scope>NUCLEOTIDE SEQUENCE [LARGE SCALE GENOMIC DNA]</scope>
    <source>
        <strain evidence="2">Alteromonas fortis</strain>
    </source>
</reference>
<sequence length="251" mass="27396">MPRSKAQRQRGFTLIELILVITILGVISVSVAQVISLSAQIYITGAERTRLVSDARFIILRLEKELRNIVPNSVSFDASLGCLTYYPIVMSGTYTADPFDDDLHSVVFKMKAPASGDKLVIYPTSPQSVIDNSVDYNGYNAATDNEGNVLDHQYIIELGAVNTQSSPGKRFFVFNINPVSVCKETTAQGEALVRRDGVSTGIIATNVSSWSADVITVSLRQNALVKLDLTLIGNDDESLAFSHEVHFPNVP</sequence>